<organism evidence="1 2">
    <name type="scientific">Grifola frondosa</name>
    <name type="common">Maitake</name>
    <name type="synonym">Polyporus frondosus</name>
    <dbReference type="NCBI Taxonomy" id="5627"/>
    <lineage>
        <taxon>Eukaryota</taxon>
        <taxon>Fungi</taxon>
        <taxon>Dikarya</taxon>
        <taxon>Basidiomycota</taxon>
        <taxon>Agaricomycotina</taxon>
        <taxon>Agaricomycetes</taxon>
        <taxon>Polyporales</taxon>
        <taxon>Grifolaceae</taxon>
        <taxon>Grifola</taxon>
    </lineage>
</organism>
<gene>
    <name evidence="1" type="ORF">A0H81_08970</name>
</gene>
<keyword evidence="2" id="KW-1185">Reference proteome</keyword>
<name>A0A1C7M5F3_GRIFR</name>
<sequence>MLVYGRRMKRIRREARFYANELQKLQGRMLPRFHGLFMGEMQDGDSVCLVLDYIVGTLPGFNNTTYRTATWDFVENKIDRPYIINFGWAERHVCQKFMPIVSNTEEPEWKEFHCDELHDAYTEAQGWLPRTVVYLRRKVTVPSWRTQLKNW</sequence>
<evidence type="ECO:0000313" key="2">
    <source>
        <dbReference type="Proteomes" id="UP000092993"/>
    </source>
</evidence>
<proteinExistence type="predicted"/>
<accession>A0A1C7M5F3</accession>
<reference evidence="1 2" key="1">
    <citation type="submission" date="2016-03" db="EMBL/GenBank/DDBJ databases">
        <title>Whole genome sequencing of Grifola frondosa 9006-11.</title>
        <authorList>
            <person name="Min B."/>
            <person name="Park H."/>
            <person name="Kim J.-G."/>
            <person name="Cho H."/>
            <person name="Oh Y.-L."/>
            <person name="Kong W.-S."/>
            <person name="Choi I.-G."/>
        </authorList>
    </citation>
    <scope>NUCLEOTIDE SEQUENCE [LARGE SCALE GENOMIC DNA]</scope>
    <source>
        <strain evidence="1 2">9006-11</strain>
    </source>
</reference>
<dbReference type="Proteomes" id="UP000092993">
    <property type="component" value="Unassembled WGS sequence"/>
</dbReference>
<evidence type="ECO:0008006" key="3">
    <source>
        <dbReference type="Google" id="ProtNLM"/>
    </source>
</evidence>
<evidence type="ECO:0000313" key="1">
    <source>
        <dbReference type="EMBL" id="OBZ71589.1"/>
    </source>
</evidence>
<dbReference type="EMBL" id="LUGG01000011">
    <property type="protein sequence ID" value="OBZ71589.1"/>
    <property type="molecule type" value="Genomic_DNA"/>
</dbReference>
<protein>
    <recommendedName>
        <fullName evidence="3">Protein kinase domain-containing protein</fullName>
    </recommendedName>
</protein>
<comment type="caution">
    <text evidence="1">The sequence shown here is derived from an EMBL/GenBank/DDBJ whole genome shotgun (WGS) entry which is preliminary data.</text>
</comment>
<dbReference type="OrthoDB" id="2740102at2759"/>
<dbReference type="AlphaFoldDB" id="A0A1C7M5F3"/>